<evidence type="ECO:0000313" key="8">
    <source>
        <dbReference type="EMBL" id="BAM07548.1"/>
    </source>
</evidence>
<dbReference type="InterPro" id="IPR006073">
    <property type="entry name" value="GTP-bd"/>
</dbReference>
<feature type="compositionally biased region" description="Basic and acidic residues" evidence="6">
    <location>
        <begin position="308"/>
        <end position="318"/>
    </location>
</feature>
<dbReference type="PROSITE" id="PS51705">
    <property type="entry name" value="G_HFLX"/>
    <property type="match status" value="1"/>
</dbReference>
<dbReference type="PANTHER" id="PTHR10229:SF0">
    <property type="entry name" value="GTP-BINDING PROTEIN 6-RELATED"/>
    <property type="match status" value="1"/>
</dbReference>
<dbReference type="GO" id="GO:0005737">
    <property type="term" value="C:cytoplasm"/>
    <property type="evidence" value="ECO:0007669"/>
    <property type="project" value="UniProtKB-SubCell"/>
</dbReference>
<dbReference type="PANTHER" id="PTHR10229">
    <property type="entry name" value="GTP-BINDING PROTEIN HFLX"/>
    <property type="match status" value="1"/>
</dbReference>
<name>I0IQJ9_LEPFC</name>
<dbReference type="Gene3D" id="3.40.50.11060">
    <property type="entry name" value="GTPase HflX, N-terminal domain"/>
    <property type="match status" value="1"/>
</dbReference>
<dbReference type="PATRIC" id="fig|1162668.3.peg.2225"/>
<dbReference type="InterPro" id="IPR027417">
    <property type="entry name" value="P-loop_NTPase"/>
</dbReference>
<evidence type="ECO:0000313" key="9">
    <source>
        <dbReference type="Proteomes" id="UP000007382"/>
    </source>
</evidence>
<dbReference type="CDD" id="cd01878">
    <property type="entry name" value="HflX"/>
    <property type="match status" value="1"/>
</dbReference>
<keyword evidence="9" id="KW-1185">Reference proteome</keyword>
<protein>
    <recommendedName>
        <fullName evidence="5">GTPase HflX</fullName>
    </recommendedName>
    <alternativeName>
        <fullName evidence="5">GTP-binding protein HflX</fullName>
    </alternativeName>
</protein>
<comment type="subunit">
    <text evidence="5">Monomer. Associates with the 50S ribosomal subunit.</text>
</comment>
<dbReference type="SUPFAM" id="SSF52540">
    <property type="entry name" value="P-loop containing nucleoside triphosphate hydrolases"/>
    <property type="match status" value="1"/>
</dbReference>
<feature type="domain" description="Hflx-type G" evidence="7">
    <location>
        <begin position="350"/>
        <end position="515"/>
    </location>
</feature>
<comment type="function">
    <text evidence="5">GTPase that associates with the 50S ribosomal subunit and may have a role during protein synthesis or ribosome biogenesis.</text>
</comment>
<dbReference type="HAMAP" id="MF_00900">
    <property type="entry name" value="GTPase_HflX"/>
    <property type="match status" value="1"/>
</dbReference>
<accession>I0IQJ9</accession>
<dbReference type="GO" id="GO:0003924">
    <property type="term" value="F:GTPase activity"/>
    <property type="evidence" value="ECO:0007669"/>
    <property type="project" value="UniProtKB-UniRule"/>
</dbReference>
<dbReference type="Gene3D" id="6.10.250.2860">
    <property type="match status" value="1"/>
</dbReference>
<evidence type="ECO:0000259" key="7">
    <source>
        <dbReference type="PROSITE" id="PS51705"/>
    </source>
</evidence>
<dbReference type="Pfam" id="PF01926">
    <property type="entry name" value="MMR_HSR1"/>
    <property type="match status" value="1"/>
</dbReference>
<feature type="region of interest" description="Disordered" evidence="6">
    <location>
        <begin position="298"/>
        <end position="318"/>
    </location>
</feature>
<dbReference type="Pfam" id="PF16360">
    <property type="entry name" value="GTP-bdg_M"/>
    <property type="match status" value="1"/>
</dbReference>
<dbReference type="eggNOG" id="COG2262">
    <property type="taxonomic scope" value="Bacteria"/>
</dbReference>
<dbReference type="GO" id="GO:0043022">
    <property type="term" value="F:ribosome binding"/>
    <property type="evidence" value="ECO:0007669"/>
    <property type="project" value="TreeGrafter"/>
</dbReference>
<dbReference type="HOGENOM" id="CLU_019597_7_1_0"/>
<evidence type="ECO:0000256" key="3">
    <source>
        <dbReference type="ARBA" id="ARBA00022842"/>
    </source>
</evidence>
<dbReference type="InterPro" id="IPR016496">
    <property type="entry name" value="GTPase_HflX"/>
</dbReference>
<dbReference type="InterPro" id="IPR025121">
    <property type="entry name" value="GTPase_HflX_N"/>
</dbReference>
<dbReference type="Gene3D" id="3.40.50.300">
    <property type="entry name" value="P-loop containing nucleotide triphosphate hydrolases"/>
    <property type="match status" value="1"/>
</dbReference>
<dbReference type="NCBIfam" id="TIGR03156">
    <property type="entry name" value="GTP_HflX"/>
    <property type="match status" value="1"/>
</dbReference>
<comment type="similarity">
    <text evidence="5">Belongs to the TRAFAC class OBG-HflX-like GTPase superfamily. HflX GTPase family.</text>
</comment>
<evidence type="ECO:0000256" key="6">
    <source>
        <dbReference type="SAM" id="MobiDB-lite"/>
    </source>
</evidence>
<dbReference type="GO" id="GO:0046872">
    <property type="term" value="F:metal ion binding"/>
    <property type="evidence" value="ECO:0007669"/>
    <property type="project" value="UniProtKB-KW"/>
</dbReference>
<evidence type="ECO:0000256" key="1">
    <source>
        <dbReference type="ARBA" id="ARBA00022723"/>
    </source>
</evidence>
<dbReference type="InterPro" id="IPR030394">
    <property type="entry name" value="G_HFLX_dom"/>
</dbReference>
<gene>
    <name evidence="5" type="primary">hflX</name>
    <name evidence="8" type="ordered locus">LFE_1870</name>
</gene>
<dbReference type="EMBL" id="AP012342">
    <property type="protein sequence ID" value="BAM07548.1"/>
    <property type="molecule type" value="Genomic_DNA"/>
</dbReference>
<evidence type="ECO:0000256" key="4">
    <source>
        <dbReference type="ARBA" id="ARBA00023134"/>
    </source>
</evidence>
<organism evidence="8 9">
    <name type="scientific">Leptospirillum ferrooxidans (strain C2-3)</name>
    <dbReference type="NCBI Taxonomy" id="1162668"/>
    <lineage>
        <taxon>Bacteria</taxon>
        <taxon>Pseudomonadati</taxon>
        <taxon>Nitrospirota</taxon>
        <taxon>Nitrospiria</taxon>
        <taxon>Nitrospirales</taxon>
        <taxon>Nitrospiraceae</taxon>
        <taxon>Leptospirillum</taxon>
    </lineage>
</organism>
<evidence type="ECO:0000256" key="5">
    <source>
        <dbReference type="HAMAP-Rule" id="MF_00900"/>
    </source>
</evidence>
<keyword evidence="4 5" id="KW-0342">GTP-binding</keyword>
<keyword evidence="1" id="KW-0479">Metal-binding</keyword>
<dbReference type="Pfam" id="PF13167">
    <property type="entry name" value="GTP-bdg_N"/>
    <property type="match status" value="1"/>
</dbReference>
<reference evidence="9" key="2">
    <citation type="submission" date="2012-03" db="EMBL/GenBank/DDBJ databases">
        <title>The complete genome sequence of the pioneer microbe on fresh volcanic deposit, Leptospirillum ferrooxidans strain C2-3.</title>
        <authorList>
            <person name="Fujimura R."/>
            <person name="Sato Y."/>
            <person name="Nishizawa T."/>
            <person name="Nanba K."/>
            <person name="Oshima K."/>
            <person name="Hattori M."/>
            <person name="Kamijo T."/>
            <person name="Ohta H."/>
        </authorList>
    </citation>
    <scope>NUCLEOTIDE SEQUENCE [LARGE SCALE GENOMIC DNA]</scope>
    <source>
        <strain evidence="9">C2-3</strain>
    </source>
</reference>
<dbReference type="AlphaFoldDB" id="I0IQJ9"/>
<keyword evidence="5" id="KW-0963">Cytoplasm</keyword>
<sequence>MWVTTELAGVMGEISFEIGRQVGVFISREGAVLDVIVGGPKELYIESLPPSRGGDHLLRGIRLVHTHLRTEPINQDDLNDLALLRLDAQIVLHIDESAPRIRRFSQALINPDKKGETPWLVNESVPFSAERLEVADTVLEIEEALSESKGSSRHQTSGQERAILVSASKESLLFQKDGMEELRELAESAGVQVLGEEIQKLRTVHPSTLLSADRLKVLIIHALQVGATIIIFEQNLTPAQVKNIAALTDLKIIDRTQLILDIFARRAHSSDGKLQVEVAQLKYLLPRLEQRSTALSRLTGGIGGRGPGETRLEEDRRRVRDRITSLTEKLSKLGDERRQRKERRQENGLPIVSLVGYTNVGKSTLLNQLTGSEVLTENKLFATLDPTSRRLRFPREREIILTDTVGFIRNLPADLKRAFLSTFDELKDAHLLIHVADGSHPSIEAQIKQVDSLLTEMEIGEKPKLLVINKADLLDDEKKESLSLLFPEAILISATHPDTLRGLLGQMEERLFFKRLSDPPDHVAMAPVP</sequence>
<dbReference type="InterPro" id="IPR042108">
    <property type="entry name" value="GTPase_HflX_N_sf"/>
</dbReference>
<dbReference type="STRING" id="1162668.LFE_1870"/>
<comment type="subcellular location">
    <subcellularLocation>
        <location evidence="5">Cytoplasm</location>
    </subcellularLocation>
    <text evidence="5">May associate with membranes.</text>
</comment>
<dbReference type="GO" id="GO:0005525">
    <property type="term" value="F:GTP binding"/>
    <property type="evidence" value="ECO:0007669"/>
    <property type="project" value="UniProtKB-UniRule"/>
</dbReference>
<proteinExistence type="inferred from homology"/>
<reference evidence="8 9" key="1">
    <citation type="journal article" date="2012" name="J. Bacteriol.">
        <title>Complete Genome Sequence of Leptospirillum ferrooxidans Strain C2-3, Isolated from a Fresh Volcanic Ash Deposit on the Island of Miyake, Japan.</title>
        <authorList>
            <person name="Fujimura R."/>
            <person name="Sato Y."/>
            <person name="Nishizawa T."/>
            <person name="Oshima K."/>
            <person name="Kim S.-W."/>
            <person name="Hattori M."/>
            <person name="Kamijo T."/>
            <person name="Ohta H."/>
        </authorList>
    </citation>
    <scope>NUCLEOTIDE SEQUENCE [LARGE SCALE GENOMIC DNA]</scope>
    <source>
        <strain evidence="8 9">C2-3</strain>
    </source>
</reference>
<dbReference type="InterPro" id="IPR032305">
    <property type="entry name" value="GTP-bd_M"/>
</dbReference>
<keyword evidence="2 5" id="KW-0547">Nucleotide-binding</keyword>
<keyword evidence="3" id="KW-0460">Magnesium</keyword>
<evidence type="ECO:0000256" key="2">
    <source>
        <dbReference type="ARBA" id="ARBA00022741"/>
    </source>
</evidence>
<dbReference type="Proteomes" id="UP000007382">
    <property type="component" value="Chromosome"/>
</dbReference>
<dbReference type="KEGG" id="lfc:LFE_1870"/>
<dbReference type="RefSeq" id="WP_014450032.1">
    <property type="nucleotide sequence ID" value="NC_017094.1"/>
</dbReference>